<dbReference type="AlphaFoldDB" id="A0A7T8KE88"/>
<dbReference type="Proteomes" id="UP000595437">
    <property type="component" value="Chromosome 4"/>
</dbReference>
<sequence length="169" mass="18150">MNLDTTPYFITEAKNELDIPGSVKVSSTSDGHSRSLLSFSPGSLKPTSSEFVSSSAASSCNNAEMEQPGGSRKVVSTHFDHDYLSSQRLSGSSSNNNITLRTTLHPEAMGPAFTPSPAGAARLLSQRTDDSTSTLATEPYAPFFSMYQRTLSKKGEDGGETRFEPSKKE</sequence>
<evidence type="ECO:0000313" key="3">
    <source>
        <dbReference type="Proteomes" id="UP000595437"/>
    </source>
</evidence>
<gene>
    <name evidence="2" type="ORF">FKW44_007092</name>
</gene>
<organism evidence="2 3">
    <name type="scientific">Caligus rogercresseyi</name>
    <name type="common">Sea louse</name>
    <dbReference type="NCBI Taxonomy" id="217165"/>
    <lineage>
        <taxon>Eukaryota</taxon>
        <taxon>Metazoa</taxon>
        <taxon>Ecdysozoa</taxon>
        <taxon>Arthropoda</taxon>
        <taxon>Crustacea</taxon>
        <taxon>Multicrustacea</taxon>
        <taxon>Hexanauplia</taxon>
        <taxon>Copepoda</taxon>
        <taxon>Siphonostomatoida</taxon>
        <taxon>Caligidae</taxon>
        <taxon>Caligus</taxon>
    </lineage>
</organism>
<reference evidence="3" key="1">
    <citation type="submission" date="2021-01" db="EMBL/GenBank/DDBJ databases">
        <title>Caligus Genome Assembly.</title>
        <authorList>
            <person name="Gallardo-Escarate C."/>
        </authorList>
    </citation>
    <scope>NUCLEOTIDE SEQUENCE [LARGE SCALE GENOMIC DNA]</scope>
</reference>
<name>A0A7T8KE88_CALRO</name>
<feature type="region of interest" description="Disordered" evidence="1">
    <location>
        <begin position="22"/>
        <end position="41"/>
    </location>
</feature>
<evidence type="ECO:0000256" key="1">
    <source>
        <dbReference type="SAM" id="MobiDB-lite"/>
    </source>
</evidence>
<accession>A0A7T8KE88</accession>
<dbReference type="EMBL" id="CP045893">
    <property type="protein sequence ID" value="QQP54298.1"/>
    <property type="molecule type" value="Genomic_DNA"/>
</dbReference>
<feature type="compositionally biased region" description="Polar residues" evidence="1">
    <location>
        <begin position="24"/>
        <end position="41"/>
    </location>
</feature>
<keyword evidence="3" id="KW-1185">Reference proteome</keyword>
<proteinExistence type="predicted"/>
<evidence type="ECO:0000313" key="2">
    <source>
        <dbReference type="EMBL" id="QQP54298.1"/>
    </source>
</evidence>
<protein>
    <submittedName>
        <fullName evidence="2">Uncharacterized protein</fullName>
    </submittedName>
</protein>